<keyword evidence="2" id="KW-0813">Transport</keyword>
<evidence type="ECO:0000313" key="10">
    <source>
        <dbReference type="Proteomes" id="UP001304895"/>
    </source>
</evidence>
<dbReference type="Pfam" id="PF12783">
    <property type="entry name" value="Sec7-like_HUS"/>
    <property type="match status" value="1"/>
</dbReference>
<dbReference type="Pfam" id="PF16206">
    <property type="entry name" value="Mon2_C"/>
    <property type="match status" value="1"/>
</dbReference>
<feature type="region of interest" description="Disordered" evidence="5">
    <location>
        <begin position="774"/>
        <end position="793"/>
    </location>
</feature>
<evidence type="ECO:0008006" key="11">
    <source>
        <dbReference type="Google" id="ProtNLM"/>
    </source>
</evidence>
<evidence type="ECO:0000313" key="9">
    <source>
        <dbReference type="EMBL" id="KAK4135041.1"/>
    </source>
</evidence>
<dbReference type="InterPro" id="IPR016024">
    <property type="entry name" value="ARM-type_fold"/>
</dbReference>
<dbReference type="InterPro" id="IPR032817">
    <property type="entry name" value="Mon2_C"/>
</dbReference>
<keyword evidence="4" id="KW-0175">Coiled coil</keyword>
<keyword evidence="10" id="KW-1185">Reference proteome</keyword>
<gene>
    <name evidence="9" type="ORF">BT67DRAFT_455710</name>
</gene>
<feature type="non-terminal residue" evidence="9">
    <location>
        <position position="1599"/>
    </location>
</feature>
<evidence type="ECO:0000256" key="5">
    <source>
        <dbReference type="SAM" id="MobiDB-lite"/>
    </source>
</evidence>
<evidence type="ECO:0000256" key="3">
    <source>
        <dbReference type="ARBA" id="ARBA00022927"/>
    </source>
</evidence>
<feature type="region of interest" description="Disordered" evidence="5">
    <location>
        <begin position="471"/>
        <end position="508"/>
    </location>
</feature>
<feature type="domain" description="Mon2 C-terminal" evidence="7">
    <location>
        <begin position="1000"/>
        <end position="1223"/>
    </location>
</feature>
<dbReference type="SUPFAM" id="SSF48371">
    <property type="entry name" value="ARM repeat"/>
    <property type="match status" value="1"/>
</dbReference>
<dbReference type="EMBL" id="MU853407">
    <property type="protein sequence ID" value="KAK4135041.1"/>
    <property type="molecule type" value="Genomic_DNA"/>
</dbReference>
<name>A0AAN6ULU1_9PEZI</name>
<dbReference type="GO" id="GO:0015031">
    <property type="term" value="P:protein transport"/>
    <property type="evidence" value="ECO:0007669"/>
    <property type="project" value="UniProtKB-KW"/>
</dbReference>
<proteinExistence type="inferred from homology"/>
<evidence type="ECO:0000256" key="4">
    <source>
        <dbReference type="SAM" id="Coils"/>
    </source>
</evidence>
<reference evidence="9" key="1">
    <citation type="journal article" date="2023" name="Mol. Phylogenet. Evol.">
        <title>Genome-scale phylogeny and comparative genomics of the fungal order Sordariales.</title>
        <authorList>
            <person name="Hensen N."/>
            <person name="Bonometti L."/>
            <person name="Westerberg I."/>
            <person name="Brannstrom I.O."/>
            <person name="Guillou S."/>
            <person name="Cros-Aarteil S."/>
            <person name="Calhoun S."/>
            <person name="Haridas S."/>
            <person name="Kuo A."/>
            <person name="Mondo S."/>
            <person name="Pangilinan J."/>
            <person name="Riley R."/>
            <person name="LaButti K."/>
            <person name="Andreopoulos B."/>
            <person name="Lipzen A."/>
            <person name="Chen C."/>
            <person name="Yan M."/>
            <person name="Daum C."/>
            <person name="Ng V."/>
            <person name="Clum A."/>
            <person name="Steindorff A."/>
            <person name="Ohm R.A."/>
            <person name="Martin F."/>
            <person name="Silar P."/>
            <person name="Natvig D.O."/>
            <person name="Lalanne C."/>
            <person name="Gautier V."/>
            <person name="Ament-Velasquez S.L."/>
            <person name="Kruys A."/>
            <person name="Hutchinson M.I."/>
            <person name="Powell A.J."/>
            <person name="Barry K."/>
            <person name="Miller A.N."/>
            <person name="Grigoriev I.V."/>
            <person name="Debuchy R."/>
            <person name="Gladieux P."/>
            <person name="Hiltunen Thoren M."/>
            <person name="Johannesson H."/>
        </authorList>
    </citation>
    <scope>NUCLEOTIDE SEQUENCE</scope>
    <source>
        <strain evidence="9">CBS 123565</strain>
    </source>
</reference>
<evidence type="ECO:0000259" key="7">
    <source>
        <dbReference type="Pfam" id="PF16206"/>
    </source>
</evidence>
<feature type="domain" description="Mon2/Sec7/BIG1-like HUS" evidence="6">
    <location>
        <begin position="200"/>
        <end position="353"/>
    </location>
</feature>
<dbReference type="Proteomes" id="UP001304895">
    <property type="component" value="Unassembled WGS sequence"/>
</dbReference>
<dbReference type="InterPro" id="IPR032629">
    <property type="entry name" value="DCB_dom"/>
</dbReference>
<sequence>MTAQLLASELANLIQESKRKNSDLRQAAEKSLDELKSLRAPSEARISDELAQRPNFANPFIIACGTKNVKFTGIAIVCLQRLIVSRALPRSRLSQVLDALQQATSAGLDVQLKILQALPALLANYSADVKGELLVTALNVCFILQSSKNAIVNNTSAATLQQLVVSVFDKVVAEDKSGVGSSAVGEVPIQDGAVSLRAAAMDAYRVFNDICLLTEGQRPEYLRFSGLAQTFGLELVESVLTNHAAIFTTHPEQTDILRMRVMPFITSALRGKPNFATSVRLVRILYTLLRRHLSLLPSESGDALKILTRLLDQDTSVWKRSLCMEVFRGLFADHALLRRIFMIFDAHEGRKNIFKNLTATFVRVNTEKPSVIGLGHQSTIPVAANNTAASDQVMLEASGVTGIISTVGSEGHSIGISTQWSTMRVPCIDQLDKTDAPAIPESYVYSLTMACITSLSEGLAKFILPLTVPNDGRRKRGPKQHDVGRGSPAPPSDEPADKVPLERPATFKRNPVPVNPLSLKTHPLYAEIKACASFIEECWPAILATCSTFLYAALDSEYYHGLVRAFQKFAHVAGLLQLSTPRDAFLTTLGKAAVPPNVLTACMNAGAARTPVASPTPESHSIFSNARGLLSVDSLVSPTGLGPEKQRQPSMDMSIASLNTRNLLCLRALLNLGIALGPTLSSSWSIVLETLQQADFVIFSSGKAAGRTPMSAKGPDPHAEQEASALLTGFNTEIRAVETAASRLFESTVDFPNTAFVEIVAAVCNLLEHAEPRSTASSRAQSPPSSAGLKAPALPTKRVMSVSSASLTGPNQENQFALAKLGDLASINIERLLFYSPDVSGWTPLTTELISALSSVSNASPVRARAAETLVRILLEEASAVASQPEEPRGQIQRRLLEAFRDSLIPLQAPDREVSVTQHAIDVDIHKIILEGLKGLLENCGEALISGWELTFEIIDTIFINRNLSTEVKDGTSARRPVLLTRAVKLIRPSFASLQLICSDFLPSLPNACFLNLVDTLYKFCTQDDELNVALTTVTFFWAISDFLSKRSKSMSITEDLIQGSGDQALVKLAADPSHDGSCAALWMLLLLRLTSVATDQRLELRNSAIQTLMRIMSAYGESLSPEAWSICMRSVIFSLLSSVEHELRTLTGPSAKDRGQDEWKETAIVVTQGVADLFGSYLNVLTSHRSFPELWQDLIGHFRALLDLRILDLSAATYSALRDVLHRCAEQDSPGVGKAGIDLAWDLWSQGIPVHQDGKDDKSSDNQKCLVVWVEALRQLYGLIEPDVGVERVRRMLTLLRDAMQHATPGTYASDIEYVTPLQGKILEVFRMVRTDLHGVPSAMLTQVAEFVSLAFAQEDAAKAAAEKRTYVAMSKESMSILQSLIVENSSEQDIYTTGALATALSALAKPVVLKYQLRIITKSVQPWRVAVQSALTVLEATLPHLRVMDLPRPTIQAIWEIIISIANGIISADLDAAPPAAADLMNDQEFDMTSFRKLRSLITPSLGAEVVLDETRKAYAEALFRTSIIHAPAPAEAAVIHSTSSSSSSRDAAGLNALYRPRIGRTIDPAPTRRSLMSTVCLDELFSLVEAHHPPPPSPPA</sequence>
<dbReference type="GO" id="GO:0005794">
    <property type="term" value="C:Golgi apparatus"/>
    <property type="evidence" value="ECO:0007669"/>
    <property type="project" value="UniProtKB-ARBA"/>
</dbReference>
<evidence type="ECO:0000259" key="8">
    <source>
        <dbReference type="Pfam" id="PF16213"/>
    </source>
</evidence>
<feature type="coiled-coil region" evidence="4">
    <location>
        <begin position="7"/>
        <end position="34"/>
    </location>
</feature>
<feature type="compositionally biased region" description="Low complexity" evidence="5">
    <location>
        <begin position="774"/>
        <end position="787"/>
    </location>
</feature>
<evidence type="ECO:0000256" key="1">
    <source>
        <dbReference type="ARBA" id="ARBA00008144"/>
    </source>
</evidence>
<protein>
    <recommendedName>
        <fullName evidence="11">Endosomal peripheral membrane protein</fullName>
    </recommendedName>
</protein>
<feature type="domain" description="Mon2/Sec7/BIG1-like dimerisation and cyclophilin-binding" evidence="8">
    <location>
        <begin position="4"/>
        <end position="175"/>
    </location>
</feature>
<accession>A0AAN6ULU1</accession>
<dbReference type="InterPro" id="IPR032691">
    <property type="entry name" value="Mon2/Sec7/BIG1-like_HUS"/>
</dbReference>
<dbReference type="PANTHER" id="PTHR10663">
    <property type="entry name" value="GUANYL-NUCLEOTIDE EXCHANGE FACTOR"/>
    <property type="match status" value="1"/>
</dbReference>
<comment type="similarity">
    <text evidence="1">Belongs to the MON2 family.</text>
</comment>
<comment type="caution">
    <text evidence="9">The sequence shown here is derived from an EMBL/GenBank/DDBJ whole genome shotgun (WGS) entry which is preliminary data.</text>
</comment>
<dbReference type="PANTHER" id="PTHR10663:SF333">
    <property type="entry name" value="PROTEIN MON2 HOMOLOG"/>
    <property type="match status" value="1"/>
</dbReference>
<dbReference type="Pfam" id="PF16213">
    <property type="entry name" value="DCB"/>
    <property type="match status" value="1"/>
</dbReference>
<keyword evidence="3" id="KW-0653">Protein transport</keyword>
<reference evidence="9" key="2">
    <citation type="submission" date="2023-05" db="EMBL/GenBank/DDBJ databases">
        <authorList>
            <consortium name="Lawrence Berkeley National Laboratory"/>
            <person name="Steindorff A."/>
            <person name="Hensen N."/>
            <person name="Bonometti L."/>
            <person name="Westerberg I."/>
            <person name="Brannstrom I.O."/>
            <person name="Guillou S."/>
            <person name="Cros-Aarteil S."/>
            <person name="Calhoun S."/>
            <person name="Haridas S."/>
            <person name="Kuo A."/>
            <person name="Mondo S."/>
            <person name="Pangilinan J."/>
            <person name="Riley R."/>
            <person name="Labutti K."/>
            <person name="Andreopoulos B."/>
            <person name="Lipzen A."/>
            <person name="Chen C."/>
            <person name="Yanf M."/>
            <person name="Daum C."/>
            <person name="Ng V."/>
            <person name="Clum A."/>
            <person name="Ohm R."/>
            <person name="Martin F."/>
            <person name="Silar P."/>
            <person name="Natvig D."/>
            <person name="Lalanne C."/>
            <person name="Gautier V."/>
            <person name="Ament-Velasquez S.L."/>
            <person name="Kruys A."/>
            <person name="Hutchinson M.I."/>
            <person name="Powell A.J."/>
            <person name="Barry K."/>
            <person name="Miller A.N."/>
            <person name="Grigoriev I.V."/>
            <person name="Debuchy R."/>
            <person name="Gladieux P."/>
            <person name="Thoren M.H."/>
            <person name="Johannesson H."/>
        </authorList>
    </citation>
    <scope>NUCLEOTIDE SEQUENCE</scope>
    <source>
        <strain evidence="9">CBS 123565</strain>
    </source>
</reference>
<organism evidence="9 10">
    <name type="scientific">Trichocladium antarcticum</name>
    <dbReference type="NCBI Taxonomy" id="1450529"/>
    <lineage>
        <taxon>Eukaryota</taxon>
        <taxon>Fungi</taxon>
        <taxon>Dikarya</taxon>
        <taxon>Ascomycota</taxon>
        <taxon>Pezizomycotina</taxon>
        <taxon>Sordariomycetes</taxon>
        <taxon>Sordariomycetidae</taxon>
        <taxon>Sordariales</taxon>
        <taxon>Chaetomiaceae</taxon>
        <taxon>Trichocladium</taxon>
    </lineage>
</organism>
<evidence type="ECO:0000259" key="6">
    <source>
        <dbReference type="Pfam" id="PF12783"/>
    </source>
</evidence>
<evidence type="ECO:0000256" key="2">
    <source>
        <dbReference type="ARBA" id="ARBA00022448"/>
    </source>
</evidence>